<evidence type="ECO:0008006" key="6">
    <source>
        <dbReference type="Google" id="ProtNLM"/>
    </source>
</evidence>
<dbReference type="KEGG" id="nve:5508883"/>
<dbReference type="EMBL" id="DS469648">
    <property type="protein sequence ID" value="EDO37383.1"/>
    <property type="molecule type" value="Genomic_DNA"/>
</dbReference>
<dbReference type="GO" id="GO:0006123">
    <property type="term" value="P:mitochondrial electron transport, cytochrome c to oxygen"/>
    <property type="evidence" value="ECO:0000318"/>
    <property type="project" value="GO_Central"/>
</dbReference>
<feature type="binding site" evidence="3">
    <location>
        <position position="75"/>
    </location>
    <ligand>
        <name>Zn(2+)</name>
        <dbReference type="ChEBI" id="CHEBI:29105"/>
    </ligand>
</feature>
<dbReference type="InParanoid" id="A7SG22"/>
<sequence length="91" mass="10035">EQATGLEKAEYDALVAGYEDPFRLKMANGPPGTKDNPTIVPSGYEERIVGCVCEEDATMIRWMLLKAGPPQRCDCGNYFQLKDAVPVDVKI</sequence>
<dbReference type="GO" id="GO:0005739">
    <property type="term" value="C:mitochondrion"/>
    <property type="evidence" value="ECO:0000318"/>
    <property type="project" value="GO_Central"/>
</dbReference>
<evidence type="ECO:0000313" key="5">
    <source>
        <dbReference type="Proteomes" id="UP000001593"/>
    </source>
</evidence>
<evidence type="ECO:0000256" key="2">
    <source>
        <dbReference type="ARBA" id="ARBA00022833"/>
    </source>
</evidence>
<dbReference type="OMA" id="NDDPFGM"/>
<dbReference type="PhylomeDB" id="A7SG22"/>
<dbReference type="GO" id="GO:0046872">
    <property type="term" value="F:metal ion binding"/>
    <property type="evidence" value="ECO:0007669"/>
    <property type="project" value="UniProtKB-KW"/>
</dbReference>
<evidence type="ECO:0000256" key="3">
    <source>
        <dbReference type="PIRSR" id="PIRSR602124-1"/>
    </source>
</evidence>
<dbReference type="InterPro" id="IPR036972">
    <property type="entry name" value="Cyt_c_oxidase_su5b_sf"/>
</dbReference>
<keyword evidence="5" id="KW-1185">Reference proteome</keyword>
<feature type="binding site" evidence="3">
    <location>
        <position position="53"/>
    </location>
    <ligand>
        <name>Zn(2+)</name>
        <dbReference type="ChEBI" id="CHEBI:29105"/>
    </ligand>
</feature>
<dbReference type="PANTHER" id="PTHR10122">
    <property type="entry name" value="CYTOCHROME C OXIDASE SUBUNIT 5B, MITOCHONDRIAL"/>
    <property type="match status" value="1"/>
</dbReference>
<dbReference type="Pfam" id="PF01215">
    <property type="entry name" value="COX5B"/>
    <property type="match status" value="1"/>
</dbReference>
<dbReference type="PROSITE" id="PS51359">
    <property type="entry name" value="COX5B_2"/>
    <property type="match status" value="1"/>
</dbReference>
<feature type="non-terminal residue" evidence="4">
    <location>
        <position position="91"/>
    </location>
</feature>
<gene>
    <name evidence="4" type="ORF">NEMVEDRAFT_v1g116927</name>
</gene>
<dbReference type="SUPFAM" id="SSF57802">
    <property type="entry name" value="Rubredoxin-like"/>
    <property type="match status" value="1"/>
</dbReference>
<dbReference type="HOGENOM" id="CLU_127178_2_0_1"/>
<name>A7SG22_NEMVE</name>
<dbReference type="GO" id="GO:0045277">
    <property type="term" value="C:respiratory chain complex IV"/>
    <property type="evidence" value="ECO:0007669"/>
    <property type="project" value="InterPro"/>
</dbReference>
<dbReference type="GO" id="GO:0005740">
    <property type="term" value="C:mitochondrial envelope"/>
    <property type="evidence" value="ECO:0007669"/>
    <property type="project" value="InterPro"/>
</dbReference>
<dbReference type="Proteomes" id="UP000001593">
    <property type="component" value="Unassembled WGS sequence"/>
</dbReference>
<dbReference type="Gene3D" id="2.60.11.10">
    <property type="entry name" value="Cytochrome c oxidase, subunit Vb"/>
    <property type="match status" value="1"/>
</dbReference>
<evidence type="ECO:0000256" key="1">
    <source>
        <dbReference type="ARBA" id="ARBA00022723"/>
    </source>
</evidence>
<reference evidence="4 5" key="1">
    <citation type="journal article" date="2007" name="Science">
        <title>Sea anemone genome reveals ancestral eumetazoan gene repertoire and genomic organization.</title>
        <authorList>
            <person name="Putnam N.H."/>
            <person name="Srivastava M."/>
            <person name="Hellsten U."/>
            <person name="Dirks B."/>
            <person name="Chapman J."/>
            <person name="Salamov A."/>
            <person name="Terry A."/>
            <person name="Shapiro H."/>
            <person name="Lindquist E."/>
            <person name="Kapitonov V.V."/>
            <person name="Jurka J."/>
            <person name="Genikhovich G."/>
            <person name="Grigoriev I.V."/>
            <person name="Lucas S.M."/>
            <person name="Steele R.E."/>
            <person name="Finnerty J.R."/>
            <person name="Technau U."/>
            <person name="Martindale M.Q."/>
            <person name="Rokhsar D.S."/>
        </authorList>
    </citation>
    <scope>NUCLEOTIDE SEQUENCE [LARGE SCALE GENOMIC DNA]</scope>
    <source>
        <strain evidence="5">CH2 X CH6</strain>
    </source>
</reference>
<dbReference type="InterPro" id="IPR002124">
    <property type="entry name" value="Cyt_c_oxidase_su5b"/>
</dbReference>
<dbReference type="OrthoDB" id="10249250at2759"/>
<dbReference type="PANTHER" id="PTHR10122:SF0">
    <property type="entry name" value="CYTOCHROME C OXIDASE SUBUNIT 5B, ISOFORM A-RELATED"/>
    <property type="match status" value="1"/>
</dbReference>
<organism evidence="4 5">
    <name type="scientific">Nematostella vectensis</name>
    <name type="common">Starlet sea anemone</name>
    <dbReference type="NCBI Taxonomy" id="45351"/>
    <lineage>
        <taxon>Eukaryota</taxon>
        <taxon>Metazoa</taxon>
        <taxon>Cnidaria</taxon>
        <taxon>Anthozoa</taxon>
        <taxon>Hexacorallia</taxon>
        <taxon>Actiniaria</taxon>
        <taxon>Edwardsiidae</taxon>
        <taxon>Nematostella</taxon>
    </lineage>
</organism>
<keyword evidence="2 3" id="KW-0862">Zinc</keyword>
<dbReference type="eggNOG" id="KOG3352">
    <property type="taxonomic scope" value="Eukaryota"/>
</dbReference>
<feature type="binding site" evidence="3">
    <location>
        <position position="51"/>
    </location>
    <ligand>
        <name>Zn(2+)</name>
        <dbReference type="ChEBI" id="CHEBI:29105"/>
    </ligand>
</feature>
<dbReference type="AlphaFoldDB" id="A7SG22"/>
<evidence type="ECO:0000313" key="4">
    <source>
        <dbReference type="EMBL" id="EDO37383.1"/>
    </source>
</evidence>
<feature type="binding site" evidence="3">
    <location>
        <position position="73"/>
    </location>
    <ligand>
        <name>Zn(2+)</name>
        <dbReference type="ChEBI" id="CHEBI:29105"/>
    </ligand>
</feature>
<keyword evidence="1 3" id="KW-0479">Metal-binding</keyword>
<dbReference type="STRING" id="45351.A7SG22"/>
<proteinExistence type="predicted"/>
<protein>
    <recommendedName>
        <fullName evidence="6">Cytochrome c oxidase subunit 5B, mitochondrial</fullName>
    </recommendedName>
</protein>
<accession>A7SG22</accession>
<dbReference type="FunFam" id="2.60.11.10:FF:000004">
    <property type="entry name" value="Cytochrome c oxidase subunit 5B"/>
    <property type="match status" value="1"/>
</dbReference>